<dbReference type="OrthoDB" id="2515648at2759"/>
<protein>
    <submittedName>
        <fullName evidence="2">Uncharacterized protein</fullName>
    </submittedName>
</protein>
<evidence type="ECO:0000313" key="3">
    <source>
        <dbReference type="Proteomes" id="UP000886653"/>
    </source>
</evidence>
<feature type="compositionally biased region" description="Pro residues" evidence="1">
    <location>
        <begin position="330"/>
        <end position="356"/>
    </location>
</feature>
<organism evidence="2 3">
    <name type="scientific">Cronartium quercuum f. sp. fusiforme G11</name>
    <dbReference type="NCBI Taxonomy" id="708437"/>
    <lineage>
        <taxon>Eukaryota</taxon>
        <taxon>Fungi</taxon>
        <taxon>Dikarya</taxon>
        <taxon>Basidiomycota</taxon>
        <taxon>Pucciniomycotina</taxon>
        <taxon>Pucciniomycetes</taxon>
        <taxon>Pucciniales</taxon>
        <taxon>Coleosporiaceae</taxon>
        <taxon>Cronartium</taxon>
    </lineage>
</organism>
<feature type="compositionally biased region" description="Low complexity" evidence="1">
    <location>
        <begin position="623"/>
        <end position="646"/>
    </location>
</feature>
<feature type="compositionally biased region" description="Polar residues" evidence="1">
    <location>
        <begin position="495"/>
        <end position="562"/>
    </location>
</feature>
<name>A0A9P6NG25_9BASI</name>
<feature type="region of interest" description="Disordered" evidence="1">
    <location>
        <begin position="12"/>
        <end position="59"/>
    </location>
</feature>
<feature type="region of interest" description="Disordered" evidence="1">
    <location>
        <begin position="881"/>
        <end position="973"/>
    </location>
</feature>
<feature type="compositionally biased region" description="Low complexity" evidence="1">
    <location>
        <begin position="28"/>
        <end position="43"/>
    </location>
</feature>
<gene>
    <name evidence="2" type="ORF">CROQUDRAFT_133211</name>
</gene>
<feature type="region of interest" description="Disordered" evidence="1">
    <location>
        <begin position="222"/>
        <end position="243"/>
    </location>
</feature>
<dbReference type="AlphaFoldDB" id="A0A9P6NG25"/>
<feature type="compositionally biased region" description="Polar residues" evidence="1">
    <location>
        <begin position="714"/>
        <end position="736"/>
    </location>
</feature>
<reference evidence="2" key="1">
    <citation type="submission" date="2013-11" db="EMBL/GenBank/DDBJ databases">
        <title>Genome sequence of the fusiform rust pathogen reveals effectors for host alternation and coevolution with pine.</title>
        <authorList>
            <consortium name="DOE Joint Genome Institute"/>
            <person name="Smith K."/>
            <person name="Pendleton A."/>
            <person name="Kubisiak T."/>
            <person name="Anderson C."/>
            <person name="Salamov A."/>
            <person name="Aerts A."/>
            <person name="Riley R."/>
            <person name="Clum A."/>
            <person name="Lindquist E."/>
            <person name="Ence D."/>
            <person name="Campbell M."/>
            <person name="Kronenberg Z."/>
            <person name="Feau N."/>
            <person name="Dhillon B."/>
            <person name="Hamelin R."/>
            <person name="Burleigh J."/>
            <person name="Smith J."/>
            <person name="Yandell M."/>
            <person name="Nelson C."/>
            <person name="Grigoriev I."/>
            <person name="Davis J."/>
        </authorList>
    </citation>
    <scope>NUCLEOTIDE SEQUENCE</scope>
    <source>
        <strain evidence="2">G11</strain>
    </source>
</reference>
<feature type="region of interest" description="Disordered" evidence="1">
    <location>
        <begin position="767"/>
        <end position="803"/>
    </location>
</feature>
<dbReference type="EMBL" id="MU167263">
    <property type="protein sequence ID" value="KAG0146235.1"/>
    <property type="molecule type" value="Genomic_DNA"/>
</dbReference>
<feature type="compositionally biased region" description="Polar residues" evidence="1">
    <location>
        <begin position="816"/>
        <end position="852"/>
    </location>
</feature>
<feature type="region of interest" description="Disordered" evidence="1">
    <location>
        <begin position="315"/>
        <end position="743"/>
    </location>
</feature>
<sequence length="1005" mass="108606">MAFLSLMTCRAAGNEPDSHSTTDQILDTSGVTNSQNSNTSNSTRPSVDTINDSSAHSASNKRRFGANTFIGAAVRSSQQAVFKSLIDDVSVIGSPVQTKVLDSKNFGFPIEGPSYVQIKSGDSRTKTFFDSPPSGFVSSNDGIGKETHDSGLTNMFDRGGFTISFNLDSKQLNGTNVILSWTDQLIGMDYDPYGDSFQVYISHSSDPTRSKRLVLNETITSYQSGSSSQNQTANTQPTFKSSGLKQRTLDMSSYMDQKIIMEFVVADKDDQVVDVACALDDFHWRFAEHMRYHSLSARSGIPGIPEGIPGYAGGVPSFTGGVPGPSDGMPSPPAGMPSPPGGMPSPPDGMPGPPAGFPGLSVPGGESGSGQSQEGHGDGQSHQNGRHSGYGLPVTRRSNHQDDYQQFHNSHGSNYNSLSNSPDDRNAQDQGGRGQQDSQAGGVNPPFTNQPSGQGGSGSVPPFAENHIPHIFRRDGGGYLQGYDANGHQYGGSLSYGNSPGQQGNQDQPQYSQPSDVNSQQRQYWSNHIQMSLSSGLQNPSPNSGSQNGDQNSYNQAQNFGPNTGYGHDGVQQRFQGGKTMFPPPFTNHFVPEGVKSIVRRSEGEYVQGHEPNGHQYSGNFGYGNSPGNQNPQPLNQNPYPPSQSNDASYRQRQFNKPNDAYSQQPQSWSYNYQMNPSSGSPNSYNHQNGNQHQYFHPNTANPGPAQTPFGRPQYSQSSGQPSNQADGYNRNQPSFGGSGIIPPFANHFIPEGVKSMVRRAEGGYIQAHDGNGHQLGVDNGYGNSPGPQNDQQSNPNQYQPSQSNARFYGQVQAGQYNHQNGPSGSSPFHQQSGDQDGYNQVAPPSSSTPNGYPNPDQSERSSQGSFIPLFAEQYIPHGVNSIPQRFDNNDGYGQTKQRPDDNSSAAYEFPVHDDPRTALKDQDKMQPVIPQGNLTNDTQSSNGSADDTAMKNDASDKQENLVEIDVSSSEKLERRQLSEYIPPFANQYIPAGVSSFFQRSSNDE</sequence>
<evidence type="ECO:0000256" key="1">
    <source>
        <dbReference type="SAM" id="MobiDB-lite"/>
    </source>
</evidence>
<comment type="caution">
    <text evidence="2">The sequence shown here is derived from an EMBL/GenBank/DDBJ whole genome shotgun (WGS) entry which is preliminary data.</text>
</comment>
<feature type="compositionally biased region" description="Polar residues" evidence="1">
    <location>
        <begin position="933"/>
        <end position="946"/>
    </location>
</feature>
<dbReference type="Proteomes" id="UP000886653">
    <property type="component" value="Unassembled WGS sequence"/>
</dbReference>
<evidence type="ECO:0000313" key="2">
    <source>
        <dbReference type="EMBL" id="KAG0146235.1"/>
    </source>
</evidence>
<feature type="compositionally biased region" description="Polar residues" evidence="1">
    <location>
        <begin position="647"/>
        <end position="702"/>
    </location>
</feature>
<feature type="compositionally biased region" description="Low complexity" evidence="1">
    <location>
        <begin position="785"/>
        <end position="803"/>
    </location>
</feature>
<feature type="region of interest" description="Disordered" evidence="1">
    <location>
        <begin position="816"/>
        <end position="863"/>
    </location>
</feature>
<proteinExistence type="predicted"/>
<accession>A0A9P6NG25</accession>
<keyword evidence="3" id="KW-1185">Reference proteome</keyword>
<feature type="compositionally biased region" description="Polar residues" evidence="1">
    <location>
        <begin position="44"/>
        <end position="58"/>
    </location>
</feature>
<feature type="compositionally biased region" description="Polar residues" evidence="1">
    <location>
        <begin position="406"/>
        <end position="421"/>
    </location>
</feature>
<feature type="compositionally biased region" description="Basic and acidic residues" evidence="1">
    <location>
        <begin position="949"/>
        <end position="961"/>
    </location>
</feature>
<feature type="compositionally biased region" description="Basic and acidic residues" evidence="1">
    <location>
        <begin position="911"/>
        <end position="925"/>
    </location>
</feature>